<feature type="compositionally biased region" description="Polar residues" evidence="1">
    <location>
        <begin position="76"/>
        <end position="89"/>
    </location>
</feature>
<dbReference type="PANTHER" id="PTHR33887">
    <property type="entry name" value="PB1 DOMAIN-CONTAINING PROTEIN"/>
    <property type="match status" value="1"/>
</dbReference>
<dbReference type="EMBL" id="CAWYQH010000130">
    <property type="protein sequence ID" value="CAK8692188.1"/>
    <property type="molecule type" value="Genomic_DNA"/>
</dbReference>
<dbReference type="InterPro" id="IPR039471">
    <property type="entry name" value="CXorf65-like"/>
</dbReference>
<feature type="region of interest" description="Disordered" evidence="1">
    <location>
        <begin position="74"/>
        <end position="107"/>
    </location>
</feature>
<dbReference type="Proteomes" id="UP001642483">
    <property type="component" value="Unassembled WGS sequence"/>
</dbReference>
<evidence type="ECO:0000256" key="1">
    <source>
        <dbReference type="SAM" id="MobiDB-lite"/>
    </source>
</evidence>
<protein>
    <submittedName>
        <fullName evidence="2">Uncharacterized protein</fullName>
    </submittedName>
</protein>
<sequence>MSNQLFITVKYGENREELFNPHCKSLLLLECIREKCKCGGGESSNLDVEPNKYESLLSNIEKTYPELAERLERLSRPTQLSPKGKNWQTAKKRLGTSVSKTKSPKRNSLARIF</sequence>
<proteinExistence type="predicted"/>
<name>A0ABP0GLC3_CLALP</name>
<organism evidence="2 3">
    <name type="scientific">Clavelina lepadiformis</name>
    <name type="common">Light-bulb sea squirt</name>
    <name type="synonym">Ascidia lepadiformis</name>
    <dbReference type="NCBI Taxonomy" id="159417"/>
    <lineage>
        <taxon>Eukaryota</taxon>
        <taxon>Metazoa</taxon>
        <taxon>Chordata</taxon>
        <taxon>Tunicata</taxon>
        <taxon>Ascidiacea</taxon>
        <taxon>Aplousobranchia</taxon>
        <taxon>Clavelinidae</taxon>
        <taxon>Clavelina</taxon>
    </lineage>
</organism>
<comment type="caution">
    <text evidence="2">The sequence shown here is derived from an EMBL/GenBank/DDBJ whole genome shotgun (WGS) entry which is preliminary data.</text>
</comment>
<dbReference type="PANTHER" id="PTHR33887:SF6">
    <property type="entry name" value="CIDE-N DOMAIN-CONTAINING PROTEIN"/>
    <property type="match status" value="1"/>
</dbReference>
<reference evidence="2 3" key="1">
    <citation type="submission" date="2024-02" db="EMBL/GenBank/DDBJ databases">
        <authorList>
            <person name="Daric V."/>
            <person name="Darras S."/>
        </authorList>
    </citation>
    <scope>NUCLEOTIDE SEQUENCE [LARGE SCALE GENOMIC DNA]</scope>
</reference>
<keyword evidence="3" id="KW-1185">Reference proteome</keyword>
<dbReference type="Pfam" id="PF15874">
    <property type="entry name" value="Il2rg"/>
    <property type="match status" value="1"/>
</dbReference>
<gene>
    <name evidence="2" type="ORF">CVLEPA_LOCUS24921</name>
</gene>
<evidence type="ECO:0000313" key="3">
    <source>
        <dbReference type="Proteomes" id="UP001642483"/>
    </source>
</evidence>
<accession>A0ABP0GLC3</accession>
<evidence type="ECO:0000313" key="2">
    <source>
        <dbReference type="EMBL" id="CAK8692188.1"/>
    </source>
</evidence>